<evidence type="ECO:0000313" key="3">
    <source>
        <dbReference type="Proteomes" id="UP001341281"/>
    </source>
</evidence>
<evidence type="ECO:0000313" key="2">
    <source>
        <dbReference type="EMBL" id="WVZ66204.1"/>
    </source>
</evidence>
<reference evidence="2 3" key="1">
    <citation type="submission" date="2024-02" db="EMBL/GenBank/DDBJ databases">
        <title>High-quality chromosome-scale genome assembly of Pensacola bahiagrass (Paspalum notatum Flugge var. saurae).</title>
        <authorList>
            <person name="Vega J.M."/>
            <person name="Podio M."/>
            <person name="Orjuela J."/>
            <person name="Siena L.A."/>
            <person name="Pessino S.C."/>
            <person name="Combes M.C."/>
            <person name="Mariac C."/>
            <person name="Albertini E."/>
            <person name="Pupilli F."/>
            <person name="Ortiz J.P.A."/>
            <person name="Leblanc O."/>
        </authorList>
    </citation>
    <scope>NUCLEOTIDE SEQUENCE [LARGE SCALE GENOMIC DNA]</scope>
    <source>
        <strain evidence="2">R1</strain>
        <tissue evidence="2">Leaf</tissue>
    </source>
</reference>
<evidence type="ECO:0000259" key="1">
    <source>
        <dbReference type="PROSITE" id="PS50994"/>
    </source>
</evidence>
<proteinExistence type="predicted"/>
<dbReference type="AlphaFoldDB" id="A0AAQ3T6L6"/>
<dbReference type="Pfam" id="PF13976">
    <property type="entry name" value="gag_pre-integrs"/>
    <property type="match status" value="1"/>
</dbReference>
<dbReference type="EMBL" id="CP144747">
    <property type="protein sequence ID" value="WVZ66204.1"/>
    <property type="molecule type" value="Genomic_DNA"/>
</dbReference>
<dbReference type="PANTHER" id="PTHR42648:SF28">
    <property type="entry name" value="TRANSPOSON-ENCODED PROTEIN WITH RIBONUCLEASE H-LIKE AND RETROVIRUS ZINC FINGER-LIKE DOMAINS"/>
    <property type="match status" value="1"/>
</dbReference>
<dbReference type="GO" id="GO:0015074">
    <property type="term" value="P:DNA integration"/>
    <property type="evidence" value="ECO:0007669"/>
    <property type="project" value="InterPro"/>
</dbReference>
<dbReference type="SUPFAM" id="SSF53098">
    <property type="entry name" value="Ribonuclease H-like"/>
    <property type="match status" value="1"/>
</dbReference>
<dbReference type="InterPro" id="IPR001584">
    <property type="entry name" value="Integrase_cat-core"/>
</dbReference>
<protein>
    <recommendedName>
        <fullName evidence="1">Integrase catalytic domain-containing protein</fullName>
    </recommendedName>
</protein>
<dbReference type="InterPro" id="IPR025724">
    <property type="entry name" value="GAG-pre-integrase_dom"/>
</dbReference>
<dbReference type="InterPro" id="IPR039537">
    <property type="entry name" value="Retrotran_Ty1/copia-like"/>
</dbReference>
<feature type="domain" description="Integrase catalytic" evidence="1">
    <location>
        <begin position="118"/>
        <end position="237"/>
    </location>
</feature>
<accession>A0AAQ3T6L6</accession>
<dbReference type="Gene3D" id="3.30.420.10">
    <property type="entry name" value="Ribonuclease H-like superfamily/Ribonuclease H"/>
    <property type="match status" value="1"/>
</dbReference>
<keyword evidence="3" id="KW-1185">Reference proteome</keyword>
<feature type="non-terminal residue" evidence="2">
    <location>
        <position position="237"/>
    </location>
</feature>
<dbReference type="GO" id="GO:0003676">
    <property type="term" value="F:nucleic acid binding"/>
    <property type="evidence" value="ECO:0007669"/>
    <property type="project" value="InterPro"/>
</dbReference>
<name>A0AAQ3T6L6_PASNO</name>
<dbReference type="PROSITE" id="PS50994">
    <property type="entry name" value="INTEGRASE"/>
    <property type="match status" value="1"/>
</dbReference>
<organism evidence="2 3">
    <name type="scientific">Paspalum notatum var. saurae</name>
    <dbReference type="NCBI Taxonomy" id="547442"/>
    <lineage>
        <taxon>Eukaryota</taxon>
        <taxon>Viridiplantae</taxon>
        <taxon>Streptophyta</taxon>
        <taxon>Embryophyta</taxon>
        <taxon>Tracheophyta</taxon>
        <taxon>Spermatophyta</taxon>
        <taxon>Magnoliopsida</taxon>
        <taxon>Liliopsida</taxon>
        <taxon>Poales</taxon>
        <taxon>Poaceae</taxon>
        <taxon>PACMAD clade</taxon>
        <taxon>Panicoideae</taxon>
        <taxon>Andropogonodae</taxon>
        <taxon>Paspaleae</taxon>
        <taxon>Paspalinae</taxon>
        <taxon>Paspalum</taxon>
    </lineage>
</organism>
<dbReference type="Proteomes" id="UP001341281">
    <property type="component" value="Chromosome 03"/>
</dbReference>
<sequence length="237" mass="27536">MMIKEQCQPQLIMLPILFILIQERKTGKRLGTGVRHNGLWFLDRRKTDEAICLALTTVASEEEAKVMLLHCRFGHMSFDVMSRMFHDEMCEVDKRKLVCDACEFGKHTRASYVSRGLRSVNPFMLIHSDVWTSPVVSVSGMKYFVTFIDCYSRFTWLYLMKHKSEVLNCFKDFYACVKNQFNAHVQIIRTDNGTEYLNNKLRTFLSKEGILHQTSCPDTPPQNGVAERKNRHLLEVA</sequence>
<gene>
    <name evidence="2" type="ORF">U9M48_015461</name>
</gene>
<dbReference type="Pfam" id="PF00665">
    <property type="entry name" value="rve"/>
    <property type="match status" value="1"/>
</dbReference>
<dbReference type="PANTHER" id="PTHR42648">
    <property type="entry name" value="TRANSPOSASE, PUTATIVE-RELATED"/>
    <property type="match status" value="1"/>
</dbReference>
<dbReference type="InterPro" id="IPR012337">
    <property type="entry name" value="RNaseH-like_sf"/>
</dbReference>
<dbReference type="InterPro" id="IPR036397">
    <property type="entry name" value="RNaseH_sf"/>
</dbReference>